<feature type="transmembrane region" description="Helical" evidence="2">
    <location>
        <begin position="37"/>
        <end position="57"/>
    </location>
</feature>
<dbReference type="Proteomes" id="UP000315440">
    <property type="component" value="Unassembled WGS sequence"/>
</dbReference>
<proteinExistence type="predicted"/>
<keyword evidence="2" id="KW-0472">Membrane</keyword>
<reference evidence="3 4" key="1">
    <citation type="submission" date="2019-02" db="EMBL/GenBank/DDBJ databases">
        <title>Deep-cultivation of Planctomycetes and their phenomic and genomic characterization uncovers novel biology.</title>
        <authorList>
            <person name="Wiegand S."/>
            <person name="Jogler M."/>
            <person name="Boedeker C."/>
            <person name="Pinto D."/>
            <person name="Vollmers J."/>
            <person name="Rivas-Marin E."/>
            <person name="Kohn T."/>
            <person name="Peeters S.H."/>
            <person name="Heuer A."/>
            <person name="Rast P."/>
            <person name="Oberbeckmann S."/>
            <person name="Bunk B."/>
            <person name="Jeske O."/>
            <person name="Meyerdierks A."/>
            <person name="Storesund J.E."/>
            <person name="Kallscheuer N."/>
            <person name="Luecker S."/>
            <person name="Lage O.M."/>
            <person name="Pohl T."/>
            <person name="Merkel B.J."/>
            <person name="Hornburger P."/>
            <person name="Mueller R.-W."/>
            <person name="Bruemmer F."/>
            <person name="Labrenz M."/>
            <person name="Spormann A.M."/>
            <person name="Op Den Camp H."/>
            <person name="Overmann J."/>
            <person name="Amann R."/>
            <person name="Jetten M.S.M."/>
            <person name="Mascher T."/>
            <person name="Medema M.H."/>
            <person name="Devos D.P."/>
            <person name="Kaster A.-K."/>
            <person name="Ovreas L."/>
            <person name="Rohde M."/>
            <person name="Galperin M.Y."/>
            <person name="Jogler C."/>
        </authorList>
    </citation>
    <scope>NUCLEOTIDE SEQUENCE [LARGE SCALE GENOMIC DNA]</scope>
    <source>
        <strain evidence="3 4">Mal64</strain>
    </source>
</reference>
<evidence type="ECO:0000313" key="4">
    <source>
        <dbReference type="Proteomes" id="UP000315440"/>
    </source>
</evidence>
<evidence type="ECO:0000256" key="2">
    <source>
        <dbReference type="SAM" id="Phobius"/>
    </source>
</evidence>
<feature type="transmembrane region" description="Helical" evidence="2">
    <location>
        <begin position="7"/>
        <end position="25"/>
    </location>
</feature>
<feature type="transmembrane region" description="Helical" evidence="2">
    <location>
        <begin position="86"/>
        <end position="108"/>
    </location>
</feature>
<keyword evidence="2" id="KW-0812">Transmembrane</keyword>
<keyword evidence="4" id="KW-1185">Reference proteome</keyword>
<evidence type="ECO:0000256" key="1">
    <source>
        <dbReference type="SAM" id="Coils"/>
    </source>
</evidence>
<dbReference type="RefSeq" id="WP_146402844.1">
    <property type="nucleotide sequence ID" value="NZ_SJPQ01000004.1"/>
</dbReference>
<protein>
    <submittedName>
        <fullName evidence="3">Uncharacterized protein</fullName>
    </submittedName>
</protein>
<sequence length="286" mass="33018">MDRKAKDFSMGLVALVLSPGFFYLFSSEGQVVITGAWWWLMMVVWTLMCGGCAWPYVSHQLLEVLAPRSKVQLSSQGENKRDFRPLIMVLCSFVVVVGFTAFVVYGHMVEAMQSKLGSGSPEDAVTIRRITNERIGAENSRDEWQKKYEASQRELASREETIEKLESLQETLTIAAEDRKKRAELRLACATWSQRIKREKYRLANEGILENDKWEKMKLEFTSFARENFTQDQLVLLDSNMALGLAIVWPKHLRGEDKYESQQKWTLLSRWEANLNQIIVMLSHPQ</sequence>
<dbReference type="EMBL" id="SJPQ01000004">
    <property type="protein sequence ID" value="TWT86780.1"/>
    <property type="molecule type" value="Genomic_DNA"/>
</dbReference>
<organism evidence="3 4">
    <name type="scientific">Pseudobythopirellula maris</name>
    <dbReference type="NCBI Taxonomy" id="2527991"/>
    <lineage>
        <taxon>Bacteria</taxon>
        <taxon>Pseudomonadati</taxon>
        <taxon>Planctomycetota</taxon>
        <taxon>Planctomycetia</taxon>
        <taxon>Pirellulales</taxon>
        <taxon>Lacipirellulaceae</taxon>
        <taxon>Pseudobythopirellula</taxon>
    </lineage>
</organism>
<dbReference type="AlphaFoldDB" id="A0A5C5ZI20"/>
<keyword evidence="1" id="KW-0175">Coiled coil</keyword>
<keyword evidence="2" id="KW-1133">Transmembrane helix</keyword>
<comment type="caution">
    <text evidence="3">The sequence shown here is derived from an EMBL/GenBank/DDBJ whole genome shotgun (WGS) entry which is preliminary data.</text>
</comment>
<gene>
    <name evidence="3" type="ORF">Mal64_36100</name>
</gene>
<evidence type="ECO:0000313" key="3">
    <source>
        <dbReference type="EMBL" id="TWT86780.1"/>
    </source>
</evidence>
<name>A0A5C5ZI20_9BACT</name>
<feature type="coiled-coil region" evidence="1">
    <location>
        <begin position="127"/>
        <end position="178"/>
    </location>
</feature>
<accession>A0A5C5ZI20</accession>